<dbReference type="PROSITE" id="PS51819">
    <property type="entry name" value="VOC"/>
    <property type="match status" value="1"/>
</dbReference>
<keyword evidence="3" id="KW-1185">Reference proteome</keyword>
<feature type="domain" description="VOC" evidence="1">
    <location>
        <begin position="4"/>
        <end position="127"/>
    </location>
</feature>
<dbReference type="RefSeq" id="WP_221490148.1">
    <property type="nucleotide sequence ID" value="NZ_BAAAUI010000099.1"/>
</dbReference>
<dbReference type="EMBL" id="JACHMH010000001">
    <property type="protein sequence ID" value="MBB4680681.1"/>
    <property type="molecule type" value="Genomic_DNA"/>
</dbReference>
<dbReference type="GO" id="GO:0016829">
    <property type="term" value="F:lyase activity"/>
    <property type="evidence" value="ECO:0007669"/>
    <property type="project" value="UniProtKB-KW"/>
</dbReference>
<comment type="caution">
    <text evidence="2">The sequence shown here is derived from an EMBL/GenBank/DDBJ whole genome shotgun (WGS) entry which is preliminary data.</text>
</comment>
<proteinExistence type="predicted"/>
<evidence type="ECO:0000259" key="1">
    <source>
        <dbReference type="PROSITE" id="PS51819"/>
    </source>
</evidence>
<keyword evidence="2" id="KW-0456">Lyase</keyword>
<dbReference type="InterPro" id="IPR037523">
    <property type="entry name" value="VOC_core"/>
</dbReference>
<dbReference type="AlphaFoldDB" id="A0A7W7CGA2"/>
<dbReference type="Proteomes" id="UP000533598">
    <property type="component" value="Unassembled WGS sequence"/>
</dbReference>
<name>A0A7W7CGA2_9PSEU</name>
<gene>
    <name evidence="2" type="ORF">HNR67_006799</name>
</gene>
<dbReference type="SUPFAM" id="SSF54593">
    <property type="entry name" value="Glyoxalase/Bleomycin resistance protein/Dihydroxybiphenyl dioxygenase"/>
    <property type="match status" value="1"/>
</dbReference>
<accession>A0A7W7CGA2</accession>
<evidence type="ECO:0000313" key="2">
    <source>
        <dbReference type="EMBL" id="MBB4680681.1"/>
    </source>
</evidence>
<dbReference type="PANTHER" id="PTHR36437">
    <property type="entry name" value="GLYOXALASE/BLEOMYCIN RESISTANCE PROTEIN/DIOXYGENASE"/>
    <property type="match status" value="1"/>
</dbReference>
<dbReference type="PANTHER" id="PTHR36437:SF2">
    <property type="entry name" value="GLYOXALASE_BLEOMYCIN RESISTANCE PROTEIN_DIOXYGENASE"/>
    <property type="match status" value="1"/>
</dbReference>
<dbReference type="InterPro" id="IPR029068">
    <property type="entry name" value="Glyas_Bleomycin-R_OHBP_Dase"/>
</dbReference>
<organism evidence="2 3">
    <name type="scientific">Crossiella cryophila</name>
    <dbReference type="NCBI Taxonomy" id="43355"/>
    <lineage>
        <taxon>Bacteria</taxon>
        <taxon>Bacillati</taxon>
        <taxon>Actinomycetota</taxon>
        <taxon>Actinomycetes</taxon>
        <taxon>Pseudonocardiales</taxon>
        <taxon>Pseudonocardiaceae</taxon>
        <taxon>Crossiella</taxon>
    </lineage>
</organism>
<reference evidence="2 3" key="1">
    <citation type="submission" date="2020-08" db="EMBL/GenBank/DDBJ databases">
        <title>Sequencing the genomes of 1000 actinobacteria strains.</title>
        <authorList>
            <person name="Klenk H.-P."/>
        </authorList>
    </citation>
    <scope>NUCLEOTIDE SEQUENCE [LARGE SCALE GENOMIC DNA]</scope>
    <source>
        <strain evidence="2 3">DSM 44230</strain>
    </source>
</reference>
<evidence type="ECO:0000313" key="3">
    <source>
        <dbReference type="Proteomes" id="UP000533598"/>
    </source>
</evidence>
<sequence length="128" mass="14261">MITGVNKVVLTVRDCDAAKAFWVDRMGFTVAIDAAYGEDARWLEVMSPDGAVSLVLDGKGAHHPVDRALPAELPHSNVFFTCEDIEQTHAELVERGVSFPEPPSKQPWGWWSMFEDQDGTRYALNQRG</sequence>
<protein>
    <submittedName>
        <fullName evidence="2">Putative enzyme related to lactoylglutathione lyase</fullName>
    </submittedName>
</protein>
<dbReference type="InterPro" id="IPR004360">
    <property type="entry name" value="Glyas_Fos-R_dOase_dom"/>
</dbReference>
<dbReference type="Gene3D" id="3.10.180.10">
    <property type="entry name" value="2,3-Dihydroxybiphenyl 1,2-Dioxygenase, domain 1"/>
    <property type="match status" value="1"/>
</dbReference>
<dbReference type="Pfam" id="PF00903">
    <property type="entry name" value="Glyoxalase"/>
    <property type="match status" value="1"/>
</dbReference>